<dbReference type="Proteomes" id="UP000229523">
    <property type="component" value="Unassembled WGS sequence"/>
</dbReference>
<dbReference type="InterPro" id="IPR036291">
    <property type="entry name" value="NAD(P)-bd_dom_sf"/>
</dbReference>
<evidence type="ECO:0000259" key="1">
    <source>
        <dbReference type="Pfam" id="PF01408"/>
    </source>
</evidence>
<dbReference type="RefSeq" id="WP_099580989.1">
    <property type="nucleotide sequence ID" value="NZ_MJBI02000004.1"/>
</dbReference>
<dbReference type="InterPro" id="IPR055170">
    <property type="entry name" value="GFO_IDH_MocA-like_dom"/>
</dbReference>
<dbReference type="SUPFAM" id="SSF55347">
    <property type="entry name" value="Glyceraldehyde-3-phosphate dehydrogenase-like, C-terminal domain"/>
    <property type="match status" value="1"/>
</dbReference>
<dbReference type="EMBL" id="MJBI02000004">
    <property type="protein sequence ID" value="RAI80088.1"/>
    <property type="molecule type" value="Genomic_DNA"/>
</dbReference>
<protein>
    <submittedName>
        <fullName evidence="3">Gfo/Idh/MocA family oxidoreductase</fullName>
    </submittedName>
</protein>
<dbReference type="Pfam" id="PF22725">
    <property type="entry name" value="GFO_IDH_MocA_C3"/>
    <property type="match status" value="1"/>
</dbReference>
<dbReference type="Gene3D" id="3.30.360.10">
    <property type="entry name" value="Dihydrodipicolinate Reductase, domain 2"/>
    <property type="match status" value="1"/>
</dbReference>
<feature type="domain" description="Gfo/Idh/MocA-like oxidoreductase N-terminal" evidence="1">
    <location>
        <begin position="1"/>
        <end position="117"/>
    </location>
</feature>
<dbReference type="Gene3D" id="3.40.50.720">
    <property type="entry name" value="NAD(P)-binding Rossmann-like Domain"/>
    <property type="match status" value="1"/>
</dbReference>
<reference evidence="3 4" key="1">
    <citation type="journal article" date="2018" name="Front. Microbiol.">
        <title>Description and Comparative Genomics of Macrococcus caseolyticus subsp. hominis subsp. nov., Macrococcus goetzii sp. nov., Macrococcus epidermidis sp. nov., and Macrococcus bohemicus sp. nov., Novel Macrococci From Human Clinical Material With Virulence Potential and Suspected Uptake of Foreign DNA by Natural Transformation.</title>
        <authorList>
            <person name="Maslanova I."/>
            <person name="Wertheimer Z."/>
            <person name="Sedlacek I."/>
            <person name="Svec P."/>
            <person name="Indrakova A."/>
            <person name="Kovarovic V."/>
            <person name="Schumann P."/>
            <person name="Sproer C."/>
            <person name="Kralova S."/>
            <person name="Sedo O."/>
            <person name="Kristofova L."/>
            <person name="Vrbovska V."/>
            <person name="Fuzik T."/>
            <person name="Petras P."/>
            <person name="Zdrahal Z."/>
            <person name="Ruzickova V."/>
            <person name="Doskar J."/>
            <person name="Pantucek R."/>
        </authorList>
    </citation>
    <scope>NUCLEOTIDE SEQUENCE [LARGE SCALE GENOMIC DNA]</scope>
    <source>
        <strain evidence="3 4">CCM 4927</strain>
    </source>
</reference>
<keyword evidence="4" id="KW-1185">Reference proteome</keyword>
<gene>
    <name evidence="3" type="ORF">BFS35_009905</name>
</gene>
<proteinExistence type="predicted"/>
<evidence type="ECO:0000313" key="4">
    <source>
        <dbReference type="Proteomes" id="UP000229523"/>
    </source>
</evidence>
<dbReference type="PANTHER" id="PTHR43054:SF1">
    <property type="entry name" value="SCYLLO-INOSITOL 2-DEHYDROGENASE (NADP(+)) IOLU"/>
    <property type="match status" value="1"/>
</dbReference>
<dbReference type="Pfam" id="PF01408">
    <property type="entry name" value="GFO_IDH_MocA"/>
    <property type="match status" value="1"/>
</dbReference>
<accession>A0A2G5NLT2</accession>
<dbReference type="AlphaFoldDB" id="A0A2G5NLT2"/>
<dbReference type="InterPro" id="IPR000683">
    <property type="entry name" value="Gfo/Idh/MocA-like_OxRdtase_N"/>
</dbReference>
<evidence type="ECO:0000313" key="3">
    <source>
        <dbReference type="EMBL" id="RAI80088.1"/>
    </source>
</evidence>
<organism evidence="3 4">
    <name type="scientific">Macrococcoides goetzii</name>
    <dbReference type="NCBI Taxonomy" id="1891097"/>
    <lineage>
        <taxon>Bacteria</taxon>
        <taxon>Bacillati</taxon>
        <taxon>Bacillota</taxon>
        <taxon>Bacilli</taxon>
        <taxon>Bacillales</taxon>
        <taxon>Staphylococcaceae</taxon>
        <taxon>Macrococcoides</taxon>
    </lineage>
</organism>
<evidence type="ECO:0000259" key="2">
    <source>
        <dbReference type="Pfam" id="PF22725"/>
    </source>
</evidence>
<dbReference type="PANTHER" id="PTHR43054">
    <property type="match status" value="1"/>
</dbReference>
<comment type="caution">
    <text evidence="3">The sequence shown here is derived from an EMBL/GenBank/DDBJ whole genome shotgun (WGS) entry which is preliminary data.</text>
</comment>
<name>A0A2G5NLT2_9STAP</name>
<feature type="domain" description="GFO/IDH/MocA-like oxidoreductase" evidence="2">
    <location>
        <begin position="134"/>
        <end position="246"/>
    </location>
</feature>
<dbReference type="SUPFAM" id="SSF51735">
    <property type="entry name" value="NAD(P)-binding Rossmann-fold domains"/>
    <property type="match status" value="1"/>
</dbReference>
<sequence>MKFGLIGTNWITDRFIEAGKTVPEFELHSVYSRTIERAQSFAEKHHIPNFTDDMDKLLNDEAVDIIYIATPNILHHQQAIQAMNHGKHVLCEKPIATSEKNFNLMYQAMENNDVFFMEAMKSIYSPSFIKLHEWIKEIGIIRRANFHYNQYSSRYDKYKDGIVENAFKPELGNGALMDLGVYTISPLVNLFGMPKTIQATGKLLSTGADGQGTIICNHHYMTSVLSYSKIIDSHLPSEIVGEEGIILIDKISAPNKVQKLNRHGEVIEEIVSDAPPMSYEIAHFIEAIKNKDFKALNLETSHQTMKVIDEVKKQIGILIK</sequence>
<dbReference type="GO" id="GO:0000166">
    <property type="term" value="F:nucleotide binding"/>
    <property type="evidence" value="ECO:0007669"/>
    <property type="project" value="InterPro"/>
</dbReference>